<sequence length="417" mass="47148">MSEHLIIRLNSQPSDPIQWIVWSPENKEVIASGELDSSEELPSLSSYSEQRMVSVLLPSSDVLLREVVIPEGAARQFSSMLPFIIEDDLAQDVDDLHMVILKKDSKVAQVAIVEHNKMTMWLEQLSDAGIQTKRFMPDVLALPLHDDGASMVQLGQQWLIRDHEYQGAVAEPQWVSMLLTGIVERAETKYEDSESDEDAKSTPMPFILHSYSECEMEVAGAKVNLESPELVMQLLAEGLLSSKVNVLNGQYRPQSSWRKHWRVWQKVILSLGLVMVAFVAQHVSEVQKLEQHSLALHAESERIFRDIFPNKRKIPTASYLKSQMKNEEARLQGGAGGHDLLAWMAEISPYLSKVPQVKLQSLKFDGKRNEIRLQASASDFPYFEKLTSELGTKFEVEQGQLNKNDGQVFGAIIIRRQ</sequence>
<dbReference type="PIRSF" id="PIRSF015761">
    <property type="entry name" value="Protein_L"/>
    <property type="match status" value="1"/>
</dbReference>
<evidence type="ECO:0000256" key="9">
    <source>
        <dbReference type="ARBA" id="ARBA00023136"/>
    </source>
</evidence>
<organism evidence="13 14">
    <name type="scientific">Aliivibrio fischeri</name>
    <name type="common">Vibrio fischeri</name>
    <dbReference type="NCBI Taxonomy" id="668"/>
    <lineage>
        <taxon>Bacteria</taxon>
        <taxon>Pseudomonadati</taxon>
        <taxon>Pseudomonadota</taxon>
        <taxon>Gammaproteobacteria</taxon>
        <taxon>Vibrionales</taxon>
        <taxon>Vibrionaceae</taxon>
        <taxon>Aliivibrio</taxon>
    </lineage>
</organism>
<dbReference type="Pfam" id="PF05134">
    <property type="entry name" value="T2SSL"/>
    <property type="match status" value="1"/>
</dbReference>
<evidence type="ECO:0000256" key="8">
    <source>
        <dbReference type="ARBA" id="ARBA00022989"/>
    </source>
</evidence>
<reference evidence="13 14" key="1">
    <citation type="submission" date="2019-07" db="EMBL/GenBank/DDBJ databases">
        <title>Whole genome shotgun sequence of Aliivibrio fischeri NBRC 101058.</title>
        <authorList>
            <person name="Hosoyama A."/>
            <person name="Uohara A."/>
            <person name="Ohji S."/>
            <person name="Ichikawa N."/>
        </authorList>
    </citation>
    <scope>NUCLEOTIDE SEQUENCE [LARGE SCALE GENOMIC DNA]</scope>
    <source>
        <strain evidence="13 14">NBRC 101058</strain>
    </source>
</reference>
<evidence type="ECO:0000259" key="12">
    <source>
        <dbReference type="Pfam" id="PF12693"/>
    </source>
</evidence>
<accession>A0A510UIS1</accession>
<dbReference type="GO" id="GO:0015627">
    <property type="term" value="C:type II protein secretion system complex"/>
    <property type="evidence" value="ECO:0007669"/>
    <property type="project" value="InterPro"/>
</dbReference>
<dbReference type="GO" id="GO:0009276">
    <property type="term" value="C:Gram-negative-bacterium-type cell wall"/>
    <property type="evidence" value="ECO:0007669"/>
    <property type="project" value="InterPro"/>
</dbReference>
<evidence type="ECO:0000256" key="2">
    <source>
        <dbReference type="ARBA" id="ARBA00005318"/>
    </source>
</evidence>
<comment type="caution">
    <text evidence="13">The sequence shown here is derived from an EMBL/GenBank/DDBJ whole genome shotgun (WGS) entry which is preliminary data.</text>
</comment>
<evidence type="ECO:0000256" key="10">
    <source>
        <dbReference type="PIRNR" id="PIRNR015761"/>
    </source>
</evidence>
<keyword evidence="6" id="KW-0812">Transmembrane</keyword>
<evidence type="ECO:0000313" key="13">
    <source>
        <dbReference type="EMBL" id="GEK14439.1"/>
    </source>
</evidence>
<evidence type="ECO:0000259" key="11">
    <source>
        <dbReference type="Pfam" id="PF05134"/>
    </source>
</evidence>
<dbReference type="Proteomes" id="UP000321787">
    <property type="component" value="Unassembled WGS sequence"/>
</dbReference>
<comment type="similarity">
    <text evidence="2 10">Belongs to the GSP L family.</text>
</comment>
<dbReference type="Gene3D" id="3.30.1360.100">
    <property type="entry name" value="General secretion pathway protein M, EpsM"/>
    <property type="match status" value="1"/>
</dbReference>
<evidence type="ECO:0000256" key="1">
    <source>
        <dbReference type="ARBA" id="ARBA00004377"/>
    </source>
</evidence>
<keyword evidence="8" id="KW-1133">Transmembrane helix</keyword>
<dbReference type="GO" id="GO:0005886">
    <property type="term" value="C:plasma membrane"/>
    <property type="evidence" value="ECO:0007669"/>
    <property type="project" value="UniProtKB-SubCell"/>
</dbReference>
<comment type="function">
    <text evidence="10">Inner membrane component of the type II secretion system required for the energy-dependent secretion of extracellular factors such as proteases and toxins from the periplasm.</text>
</comment>
<keyword evidence="7 10" id="KW-0653">Protein transport</keyword>
<proteinExistence type="inferred from homology"/>
<comment type="subcellular location">
    <subcellularLocation>
        <location evidence="1">Cell inner membrane</location>
        <topology evidence="1">Single-pass membrane protein</topology>
    </subcellularLocation>
</comment>
<keyword evidence="3 10" id="KW-0813">Transport</keyword>
<feature type="domain" description="GspL periplasmic" evidence="12">
    <location>
        <begin position="258"/>
        <end position="417"/>
    </location>
</feature>
<dbReference type="Gene3D" id="3.30.420.370">
    <property type="match status" value="1"/>
</dbReference>
<dbReference type="RefSeq" id="WP_146864744.1">
    <property type="nucleotide sequence ID" value="NZ_BJTZ01000015.1"/>
</dbReference>
<dbReference type="CDD" id="cd24017">
    <property type="entry name" value="ASKHA_T2SSL_N"/>
    <property type="match status" value="1"/>
</dbReference>
<dbReference type="NCBIfam" id="TIGR01709">
    <property type="entry name" value="typeII_sec_gspL"/>
    <property type="match status" value="1"/>
</dbReference>
<evidence type="ECO:0000256" key="7">
    <source>
        <dbReference type="ARBA" id="ARBA00022927"/>
    </source>
</evidence>
<dbReference type="EMBL" id="BJTZ01000015">
    <property type="protein sequence ID" value="GEK14439.1"/>
    <property type="molecule type" value="Genomic_DNA"/>
</dbReference>
<gene>
    <name evidence="13" type="primary">gspL</name>
    <name evidence="13" type="ORF">AFI02nite_24750</name>
</gene>
<dbReference type="Gene3D" id="3.30.420.380">
    <property type="match status" value="1"/>
</dbReference>
<feature type="domain" description="GspL cytoplasmic actin-ATPase-like" evidence="11">
    <location>
        <begin position="5"/>
        <end position="254"/>
    </location>
</feature>
<evidence type="ECO:0000256" key="3">
    <source>
        <dbReference type="ARBA" id="ARBA00022448"/>
    </source>
</evidence>
<evidence type="ECO:0000256" key="6">
    <source>
        <dbReference type="ARBA" id="ARBA00022692"/>
    </source>
</evidence>
<dbReference type="Pfam" id="PF12693">
    <property type="entry name" value="GspL_C"/>
    <property type="match status" value="1"/>
</dbReference>
<evidence type="ECO:0000313" key="14">
    <source>
        <dbReference type="Proteomes" id="UP000321787"/>
    </source>
</evidence>
<dbReference type="InterPro" id="IPR007812">
    <property type="entry name" value="T2SS_protein-GspL"/>
</dbReference>
<dbReference type="SUPFAM" id="SSF53067">
    <property type="entry name" value="Actin-like ATPase domain"/>
    <property type="match status" value="2"/>
</dbReference>
<dbReference type="InterPro" id="IPR025691">
    <property type="entry name" value="GspL_pp_dom"/>
</dbReference>
<dbReference type="InterPro" id="IPR024230">
    <property type="entry name" value="GspL_cyto_dom"/>
</dbReference>
<evidence type="ECO:0000256" key="5">
    <source>
        <dbReference type="ARBA" id="ARBA00022519"/>
    </source>
</evidence>
<dbReference type="AlphaFoldDB" id="A0A510UIS1"/>
<dbReference type="InterPro" id="IPR043129">
    <property type="entry name" value="ATPase_NBD"/>
</dbReference>
<dbReference type="GO" id="GO:0015628">
    <property type="term" value="P:protein secretion by the type II secretion system"/>
    <property type="evidence" value="ECO:0007669"/>
    <property type="project" value="InterPro"/>
</dbReference>
<protein>
    <recommendedName>
        <fullName evidence="10">Type II secretion system protein L</fullName>
        <shortName evidence="10">T2SS protein L</shortName>
    </recommendedName>
</protein>
<keyword evidence="9" id="KW-0472">Membrane</keyword>
<evidence type="ECO:0000256" key="4">
    <source>
        <dbReference type="ARBA" id="ARBA00022475"/>
    </source>
</evidence>
<keyword evidence="4" id="KW-1003">Cell membrane</keyword>
<name>A0A510UIS1_ALIFS</name>
<keyword evidence="5" id="KW-0997">Cell inner membrane</keyword>